<feature type="binding site" evidence="14">
    <location>
        <position position="94"/>
    </location>
    <ligand>
        <name>substrate</name>
    </ligand>
</feature>
<feature type="binding site" evidence="14">
    <location>
        <position position="228"/>
    </location>
    <ligand>
        <name>Mg(2+)</name>
        <dbReference type="ChEBI" id="CHEBI:18420"/>
    </ligand>
</feature>
<dbReference type="NCBIfam" id="TIGR00169">
    <property type="entry name" value="leuB"/>
    <property type="match status" value="1"/>
</dbReference>
<dbReference type="InterPro" id="IPR024084">
    <property type="entry name" value="IsoPropMal-DH-like_dom"/>
</dbReference>
<accession>A0A841DED6</accession>
<dbReference type="GO" id="GO:0000287">
    <property type="term" value="F:magnesium ion binding"/>
    <property type="evidence" value="ECO:0007669"/>
    <property type="project" value="InterPro"/>
</dbReference>
<comment type="pathway">
    <text evidence="3 14 15">Amino-acid biosynthesis; L-leucine biosynthesis; L-leucine from 3-methyl-2-oxobutanoate: step 3/4.</text>
</comment>
<comment type="subcellular location">
    <subcellularLocation>
        <location evidence="14">Cytoplasm</location>
    </subcellularLocation>
</comment>
<feature type="site" description="Important for catalysis" evidence="14">
    <location>
        <position position="139"/>
    </location>
</feature>
<keyword evidence="18" id="KW-1185">Reference proteome</keyword>
<evidence type="ECO:0000256" key="13">
    <source>
        <dbReference type="ARBA" id="ARBA00023304"/>
    </source>
</evidence>
<feature type="site" description="Important for catalysis" evidence="14">
    <location>
        <position position="196"/>
    </location>
</feature>
<dbReference type="FunFam" id="3.40.718.10:FF:000006">
    <property type="entry name" value="3-isopropylmalate dehydrogenase"/>
    <property type="match status" value="1"/>
</dbReference>
<evidence type="ECO:0000256" key="15">
    <source>
        <dbReference type="RuleBase" id="RU004445"/>
    </source>
</evidence>
<keyword evidence="11 14" id="KW-0520">NAD</keyword>
<evidence type="ECO:0000256" key="6">
    <source>
        <dbReference type="ARBA" id="ARBA00022430"/>
    </source>
</evidence>
<dbReference type="SMART" id="SM01329">
    <property type="entry name" value="Iso_dh"/>
    <property type="match status" value="1"/>
</dbReference>
<dbReference type="HAMAP" id="MF_01033">
    <property type="entry name" value="LeuB_type1"/>
    <property type="match status" value="1"/>
</dbReference>
<evidence type="ECO:0000256" key="5">
    <source>
        <dbReference type="ARBA" id="ARBA00011738"/>
    </source>
</evidence>
<evidence type="ECO:0000256" key="3">
    <source>
        <dbReference type="ARBA" id="ARBA00004762"/>
    </source>
</evidence>
<keyword evidence="6 14" id="KW-0432">Leucine biosynthesis</keyword>
<comment type="subunit">
    <text evidence="5 14 15">Homodimer.</text>
</comment>
<dbReference type="Pfam" id="PF00180">
    <property type="entry name" value="Iso_dh"/>
    <property type="match status" value="1"/>
</dbReference>
<feature type="binding site" evidence="14">
    <location>
        <position position="228"/>
    </location>
    <ligand>
        <name>substrate</name>
    </ligand>
</feature>
<dbReference type="InterPro" id="IPR004429">
    <property type="entry name" value="Isopropylmalate_DH"/>
</dbReference>
<gene>
    <name evidence="14" type="primary">leuB</name>
    <name evidence="17" type="ORF">HDA44_000785</name>
</gene>
<feature type="binding site" evidence="14">
    <location>
        <position position="252"/>
    </location>
    <ligand>
        <name>Mg(2+)</name>
        <dbReference type="ChEBI" id="CHEBI:18420"/>
    </ligand>
</feature>
<keyword evidence="8 14" id="KW-0479">Metal-binding</keyword>
<dbReference type="InterPro" id="IPR019818">
    <property type="entry name" value="IsoCit/isopropylmalate_DH_CS"/>
</dbReference>
<comment type="cofactor">
    <cofactor evidence="14 15">
        <name>Mg(2+)</name>
        <dbReference type="ChEBI" id="CHEBI:18420"/>
    </cofactor>
    <cofactor evidence="14 15">
        <name>Mn(2+)</name>
        <dbReference type="ChEBI" id="CHEBI:29035"/>
    </cofactor>
    <text evidence="14 15">Binds 1 Mg(2+) or Mn(2+) ion per subunit.</text>
</comment>
<evidence type="ECO:0000256" key="4">
    <source>
        <dbReference type="ARBA" id="ARBA00008319"/>
    </source>
</evidence>
<reference evidence="17 18" key="1">
    <citation type="submission" date="2020-08" db="EMBL/GenBank/DDBJ databases">
        <title>Sequencing the genomes of 1000 actinobacteria strains.</title>
        <authorList>
            <person name="Klenk H.-P."/>
        </authorList>
    </citation>
    <scope>NUCLEOTIDE SEQUENCE [LARGE SCALE GENOMIC DNA]</scope>
    <source>
        <strain evidence="17 18">DSM 17294</strain>
    </source>
</reference>
<sequence>MNALIMVLPGDGTGPEVTDQAVEVLETVAELYGHRFTIRTDLVGMDAIEAYGAAIADDTLADCAQADAILFGAVGGLTQVGDGPRPEQALFRLRTEFELFANLRPVRPFGALIDASPLKPEYLKGTDLLFVRELSAGLYYGHLETVPGKPSEIRRRGNRMEAIDTLLYTEDQIERVVRTAFELAGTRRRNVTSVDKANVLSSSVLWRRVVERVAREHPEVTWEHMLVDTCAMRLIRNPAEFDVVVTENLFGDILTDEASMLAGSIGMLPSASLGSRRTPGGVFGLYEPVHGSAPDIARQDRANPIGAILSAAMLLRHSLGLHPEAAAVEAAVEAVLADGFRTEDIAYAGGTAIGTAELGSRVREQLAIADQQNQRWRQW</sequence>
<dbReference type="EC" id="1.1.1.85" evidence="14"/>
<feature type="binding site" evidence="14">
    <location>
        <position position="132"/>
    </location>
    <ligand>
        <name>substrate</name>
    </ligand>
</feature>
<evidence type="ECO:0000313" key="18">
    <source>
        <dbReference type="Proteomes" id="UP000558997"/>
    </source>
</evidence>
<organism evidence="17 18">
    <name type="scientific">Kribbella solani</name>
    <dbReference type="NCBI Taxonomy" id="236067"/>
    <lineage>
        <taxon>Bacteria</taxon>
        <taxon>Bacillati</taxon>
        <taxon>Actinomycetota</taxon>
        <taxon>Actinomycetes</taxon>
        <taxon>Propionibacteriales</taxon>
        <taxon>Kribbellaceae</taxon>
        <taxon>Kribbella</taxon>
    </lineage>
</organism>
<proteinExistence type="inferred from homology"/>
<evidence type="ECO:0000256" key="9">
    <source>
        <dbReference type="ARBA" id="ARBA00022842"/>
    </source>
</evidence>
<keyword evidence="12 14" id="KW-0464">Manganese</keyword>
<dbReference type="PROSITE" id="PS00470">
    <property type="entry name" value="IDH_IMDH"/>
    <property type="match status" value="1"/>
</dbReference>
<evidence type="ECO:0000256" key="10">
    <source>
        <dbReference type="ARBA" id="ARBA00023002"/>
    </source>
</evidence>
<keyword evidence="9 14" id="KW-0460">Magnesium</keyword>
<name>A0A841DED6_9ACTN</name>
<keyword evidence="13 14" id="KW-0100">Branched-chain amino acid biosynthesis</keyword>
<dbReference type="UniPathway" id="UPA00048">
    <property type="reaction ID" value="UER00072"/>
</dbReference>
<feature type="binding site" evidence="14">
    <location>
        <position position="256"/>
    </location>
    <ligand>
        <name>Mg(2+)</name>
        <dbReference type="ChEBI" id="CHEBI:18420"/>
    </ligand>
</feature>
<evidence type="ECO:0000256" key="7">
    <source>
        <dbReference type="ARBA" id="ARBA00022605"/>
    </source>
</evidence>
<dbReference type="Gene3D" id="3.40.718.10">
    <property type="entry name" value="Isopropylmalate Dehydrogenase"/>
    <property type="match status" value="1"/>
</dbReference>
<dbReference type="PANTHER" id="PTHR42979">
    <property type="entry name" value="3-ISOPROPYLMALATE DEHYDROGENASE"/>
    <property type="match status" value="1"/>
</dbReference>
<dbReference type="RefSeq" id="WP_184831410.1">
    <property type="nucleotide sequence ID" value="NZ_BAAAVN010000014.1"/>
</dbReference>
<comment type="cofactor">
    <cofactor evidence="2">
        <name>Mn(2+)</name>
        <dbReference type="ChEBI" id="CHEBI:29035"/>
    </cofactor>
</comment>
<evidence type="ECO:0000256" key="2">
    <source>
        <dbReference type="ARBA" id="ARBA00001936"/>
    </source>
</evidence>
<evidence type="ECO:0000256" key="11">
    <source>
        <dbReference type="ARBA" id="ARBA00023027"/>
    </source>
</evidence>
<keyword evidence="10 14" id="KW-0560">Oxidoreductase</keyword>
<evidence type="ECO:0000313" key="17">
    <source>
        <dbReference type="EMBL" id="MBB5977444.1"/>
    </source>
</evidence>
<feature type="binding site" evidence="14">
    <location>
        <position position="104"/>
    </location>
    <ligand>
        <name>substrate</name>
    </ligand>
</feature>
<evidence type="ECO:0000259" key="16">
    <source>
        <dbReference type="SMART" id="SM01329"/>
    </source>
</evidence>
<dbReference type="SUPFAM" id="SSF53659">
    <property type="entry name" value="Isocitrate/Isopropylmalate dehydrogenase-like"/>
    <property type="match status" value="1"/>
</dbReference>
<comment type="caution">
    <text evidence="14">Lacks conserved residue(s) required for the propagation of feature annotation.</text>
</comment>
<keyword evidence="7 14" id="KW-0028">Amino-acid biosynthesis</keyword>
<evidence type="ECO:0000256" key="12">
    <source>
        <dbReference type="ARBA" id="ARBA00023211"/>
    </source>
</evidence>
<dbReference type="EMBL" id="JACHNF010000001">
    <property type="protein sequence ID" value="MBB5977444.1"/>
    <property type="molecule type" value="Genomic_DNA"/>
</dbReference>
<feature type="domain" description="Isopropylmalate dehydrogenase-like" evidence="16">
    <location>
        <begin position="4"/>
        <end position="362"/>
    </location>
</feature>
<dbReference type="GO" id="GO:0009098">
    <property type="term" value="P:L-leucine biosynthetic process"/>
    <property type="evidence" value="ECO:0007669"/>
    <property type="project" value="UniProtKB-UniRule"/>
</dbReference>
<dbReference type="PANTHER" id="PTHR42979:SF1">
    <property type="entry name" value="3-ISOPROPYLMALATE DEHYDROGENASE"/>
    <property type="match status" value="1"/>
</dbReference>
<evidence type="ECO:0000256" key="8">
    <source>
        <dbReference type="ARBA" id="ARBA00022723"/>
    </source>
</evidence>
<dbReference type="AlphaFoldDB" id="A0A841DED6"/>
<evidence type="ECO:0000256" key="14">
    <source>
        <dbReference type="HAMAP-Rule" id="MF_01033"/>
    </source>
</evidence>
<dbReference type="GO" id="GO:0051287">
    <property type="term" value="F:NAD binding"/>
    <property type="evidence" value="ECO:0007669"/>
    <property type="project" value="InterPro"/>
</dbReference>
<comment type="function">
    <text evidence="14 15">Catalyzes the oxidation of 3-carboxy-2-hydroxy-4-methylpentanoate (3-isopropylmalate) to 3-carboxy-4-methyl-2-oxopentanoate. The product decarboxylates to 4-methyl-2 oxopentanoate.</text>
</comment>
<dbReference type="Proteomes" id="UP000558997">
    <property type="component" value="Unassembled WGS sequence"/>
</dbReference>
<comment type="catalytic activity">
    <reaction evidence="1 14 15">
        <text>(2R,3S)-3-isopropylmalate + NAD(+) = 4-methyl-2-oxopentanoate + CO2 + NADH</text>
        <dbReference type="Rhea" id="RHEA:32271"/>
        <dbReference type="ChEBI" id="CHEBI:16526"/>
        <dbReference type="ChEBI" id="CHEBI:17865"/>
        <dbReference type="ChEBI" id="CHEBI:35121"/>
        <dbReference type="ChEBI" id="CHEBI:57540"/>
        <dbReference type="ChEBI" id="CHEBI:57945"/>
        <dbReference type="EC" id="1.1.1.85"/>
    </reaction>
</comment>
<comment type="similarity">
    <text evidence="4 14">Belongs to the isocitrate and isopropylmalate dehydrogenases family. LeuB type 1 subfamily.</text>
</comment>
<feature type="binding site" evidence="14">
    <location>
        <begin position="291"/>
        <end position="303"/>
    </location>
    <ligand>
        <name>NAD(+)</name>
        <dbReference type="ChEBI" id="CHEBI:57540"/>
    </ligand>
</feature>
<comment type="caution">
    <text evidence="17">The sequence shown here is derived from an EMBL/GenBank/DDBJ whole genome shotgun (WGS) entry which is preliminary data.</text>
</comment>
<dbReference type="GO" id="GO:0003862">
    <property type="term" value="F:3-isopropylmalate dehydrogenase activity"/>
    <property type="evidence" value="ECO:0007669"/>
    <property type="project" value="UniProtKB-UniRule"/>
</dbReference>
<evidence type="ECO:0000256" key="1">
    <source>
        <dbReference type="ARBA" id="ARBA00000624"/>
    </source>
</evidence>
<protein>
    <recommendedName>
        <fullName evidence="14">3-isopropylmalate dehydrogenase</fullName>
        <ecNumber evidence="14">1.1.1.85</ecNumber>
    </recommendedName>
    <alternativeName>
        <fullName evidence="14">3-IPM-DH</fullName>
    </alternativeName>
    <alternativeName>
        <fullName evidence="14">Beta-IPM dehydrogenase</fullName>
        <shortName evidence="14">IMDH</shortName>
    </alternativeName>
</protein>
<keyword evidence="14" id="KW-0963">Cytoplasm</keyword>
<dbReference type="GO" id="GO:0005829">
    <property type="term" value="C:cytosol"/>
    <property type="evidence" value="ECO:0007669"/>
    <property type="project" value="TreeGrafter"/>
</dbReference>